<dbReference type="AlphaFoldDB" id="A0A9R1UF86"/>
<keyword evidence="3" id="KW-0862">Zinc</keyword>
<reference evidence="7 8" key="1">
    <citation type="journal article" date="2017" name="Nat. Commun.">
        <title>Genome assembly with in vitro proximity ligation data and whole-genome triplication in lettuce.</title>
        <authorList>
            <person name="Reyes-Chin-Wo S."/>
            <person name="Wang Z."/>
            <person name="Yang X."/>
            <person name="Kozik A."/>
            <person name="Arikit S."/>
            <person name="Song C."/>
            <person name="Xia L."/>
            <person name="Froenicke L."/>
            <person name="Lavelle D.O."/>
            <person name="Truco M.J."/>
            <person name="Xia R."/>
            <person name="Zhu S."/>
            <person name="Xu C."/>
            <person name="Xu H."/>
            <person name="Xu X."/>
            <person name="Cox K."/>
            <person name="Korf I."/>
            <person name="Meyers B.C."/>
            <person name="Michelmore R.W."/>
        </authorList>
    </citation>
    <scope>NUCLEOTIDE SEQUENCE [LARGE SCALE GENOMIC DNA]</scope>
    <source>
        <strain evidence="8">cv. Salinas</strain>
        <tissue evidence="7">Seedlings</tissue>
    </source>
</reference>
<keyword evidence="8" id="KW-1185">Reference proteome</keyword>
<dbReference type="SMART" id="SM00575">
    <property type="entry name" value="ZnF_PMZ"/>
    <property type="match status" value="1"/>
</dbReference>
<evidence type="ECO:0000313" key="8">
    <source>
        <dbReference type="Proteomes" id="UP000235145"/>
    </source>
</evidence>
<dbReference type="Pfam" id="PF10551">
    <property type="entry name" value="MULE"/>
    <property type="match status" value="1"/>
</dbReference>
<feature type="compositionally biased region" description="Basic residues" evidence="5">
    <location>
        <begin position="380"/>
        <end position="397"/>
    </location>
</feature>
<name>A0A9R1UF86_LACSA</name>
<accession>A0A9R1UF86</accession>
<evidence type="ECO:0000256" key="1">
    <source>
        <dbReference type="ARBA" id="ARBA00022723"/>
    </source>
</evidence>
<organism evidence="7 8">
    <name type="scientific">Lactuca sativa</name>
    <name type="common">Garden lettuce</name>
    <dbReference type="NCBI Taxonomy" id="4236"/>
    <lineage>
        <taxon>Eukaryota</taxon>
        <taxon>Viridiplantae</taxon>
        <taxon>Streptophyta</taxon>
        <taxon>Embryophyta</taxon>
        <taxon>Tracheophyta</taxon>
        <taxon>Spermatophyta</taxon>
        <taxon>Magnoliopsida</taxon>
        <taxon>eudicotyledons</taxon>
        <taxon>Gunneridae</taxon>
        <taxon>Pentapetalae</taxon>
        <taxon>asterids</taxon>
        <taxon>campanulids</taxon>
        <taxon>Asterales</taxon>
        <taxon>Asteraceae</taxon>
        <taxon>Cichorioideae</taxon>
        <taxon>Cichorieae</taxon>
        <taxon>Lactucinae</taxon>
        <taxon>Lactuca</taxon>
    </lineage>
</organism>
<evidence type="ECO:0000259" key="6">
    <source>
        <dbReference type="PROSITE" id="PS50966"/>
    </source>
</evidence>
<dbReference type="PROSITE" id="PS50966">
    <property type="entry name" value="ZF_SWIM"/>
    <property type="match status" value="1"/>
</dbReference>
<dbReference type="InterPro" id="IPR006564">
    <property type="entry name" value="Znf_PMZ"/>
</dbReference>
<feature type="compositionally biased region" description="Pro residues" evidence="5">
    <location>
        <begin position="440"/>
        <end position="459"/>
    </location>
</feature>
<feature type="region of interest" description="Disordered" evidence="5">
    <location>
        <begin position="373"/>
        <end position="478"/>
    </location>
</feature>
<gene>
    <name evidence="7" type="ORF">LSAT_V11C900499070</name>
</gene>
<keyword evidence="1" id="KW-0479">Metal-binding</keyword>
<dbReference type="PANTHER" id="PTHR31973">
    <property type="entry name" value="POLYPROTEIN, PUTATIVE-RELATED"/>
    <property type="match status" value="1"/>
</dbReference>
<evidence type="ECO:0000256" key="4">
    <source>
        <dbReference type="PROSITE-ProRule" id="PRU00325"/>
    </source>
</evidence>
<feature type="domain" description="SWIM-type" evidence="6">
    <location>
        <begin position="297"/>
        <end position="338"/>
    </location>
</feature>
<dbReference type="InterPro" id="IPR007527">
    <property type="entry name" value="Znf_SWIM"/>
</dbReference>
<sequence length="502" mass="56298">MSEIIVKPKMSVRKMKAKVSTTFNINVSEGQCRNAKKFALQEIEGSLIEHYGRLWSYGHEILRTNPGSTMRMDVDIMPDSTTLFSKYYVCFKAISDGWKEGCRPVIGLDGCFLKGIVRGDVLAAVGRDANNHIYPIAWAVVGVENKTTWKWFIDLRMDDIDGGLGASITLLSDGHKGLLEVVKERCLEAEHRQCARHIVANFAKRFTGQHFRKLFWRAVRASTEQKFKHVMEKIKSLDTQAYDYLIDRDPTTWSKAFFKEGRDCDAIENGASESFNFAIRHGRRKPIITMLEEIRIFIVCVCGGGGGVDLIAKTCACRIWQLTRIPCLHGVAAISSLNQDAETYVSQSYSKEAYLKCYNYRINPLNGSDMCPEVPYRKPLPPKRRRLPGRPSVKRKRDAVERELSRPVRNSVTRRGSLIKCSICKEPTPSSSRGSGAGPSQPPAAAQPPPPPPLPPAARPVPRRAPIGRTGRRKYSERIVKMELRRNIPGVGSSAENHAVLN</sequence>
<proteinExistence type="predicted"/>
<comment type="caution">
    <text evidence="7">The sequence shown here is derived from an EMBL/GenBank/DDBJ whole genome shotgun (WGS) entry which is preliminary data.</text>
</comment>
<evidence type="ECO:0000256" key="5">
    <source>
        <dbReference type="SAM" id="MobiDB-lite"/>
    </source>
</evidence>
<dbReference type="GO" id="GO:0008270">
    <property type="term" value="F:zinc ion binding"/>
    <property type="evidence" value="ECO:0007669"/>
    <property type="project" value="UniProtKB-KW"/>
</dbReference>
<dbReference type="EMBL" id="NBSK02000009">
    <property type="protein sequence ID" value="KAJ0185951.1"/>
    <property type="molecule type" value="Genomic_DNA"/>
</dbReference>
<evidence type="ECO:0000256" key="2">
    <source>
        <dbReference type="ARBA" id="ARBA00022771"/>
    </source>
</evidence>
<dbReference type="Pfam" id="PF04434">
    <property type="entry name" value="SWIM"/>
    <property type="match status" value="1"/>
</dbReference>
<dbReference type="InterPro" id="IPR018289">
    <property type="entry name" value="MULE_transposase_dom"/>
</dbReference>
<protein>
    <recommendedName>
        <fullName evidence="6">SWIM-type domain-containing protein</fullName>
    </recommendedName>
</protein>
<keyword evidence="2 4" id="KW-0863">Zinc-finger</keyword>
<evidence type="ECO:0000256" key="3">
    <source>
        <dbReference type="ARBA" id="ARBA00022833"/>
    </source>
</evidence>
<dbReference type="PANTHER" id="PTHR31973:SF189">
    <property type="entry name" value="TRANSPOSASE, MUDR, PLANT, MULE TRANSPOSASE DOMAIN PROTEIN-RELATED"/>
    <property type="match status" value="1"/>
</dbReference>
<evidence type="ECO:0000313" key="7">
    <source>
        <dbReference type="EMBL" id="KAJ0185951.1"/>
    </source>
</evidence>
<dbReference type="Proteomes" id="UP000235145">
    <property type="component" value="Unassembled WGS sequence"/>
</dbReference>